<accession>A0AAD5CMH6</accession>
<evidence type="ECO:0000313" key="5">
    <source>
        <dbReference type="Proteomes" id="UP001206925"/>
    </source>
</evidence>
<name>A0AAD5CMH6_AMBAR</name>
<sequence>MTPSDDEGETFPDAISDYVFYDKDDDPVSFSMLPVQWNENESSSANSGPIFLRGGVDNGLRKFYQQVKAWKYDMSITTPKISVLSKDNHWIRLEKPRKSYKNLIRTILISVHCLCFLKSKPEASEKSLWNHLSKIFSSYDINPSDSDLIDHIGFIREAVKRDETLAKCKFLAAFLDNPRKRKSHTEDAGTATKPSFIVDDMNWETQDDDIISNQTEDSESDEDDQFDSVCAICDEGGSLTCCDGECFRSFHATPDSEEAQDSMCESLGLTYKELEGLRHRQYKCENCKYSLHQCFVCAKLGSSDKSSNTEVCNT</sequence>
<evidence type="ECO:0000313" key="4">
    <source>
        <dbReference type="EMBL" id="KAI7744638.1"/>
    </source>
</evidence>
<dbReference type="InterPro" id="IPR022702">
    <property type="entry name" value="Cytosine_MeTrfase1_RFD"/>
</dbReference>
<comment type="subcellular location">
    <subcellularLocation>
        <location evidence="1">Nucleus</location>
    </subcellularLocation>
</comment>
<dbReference type="Gene3D" id="3.30.40.10">
    <property type="entry name" value="Zinc/RING finger domain, C3HC4 (zinc finger)"/>
    <property type="match status" value="1"/>
</dbReference>
<dbReference type="EMBL" id="JAMZMK010007474">
    <property type="protein sequence ID" value="KAI7744638.1"/>
    <property type="molecule type" value="Genomic_DNA"/>
</dbReference>
<gene>
    <name evidence="4" type="ORF">M8C21_001247</name>
</gene>
<keyword evidence="5" id="KW-1185">Reference proteome</keyword>
<dbReference type="PANTHER" id="PTHR46235">
    <property type="entry name" value="PHD FINGER-CONTAINING PROTEIN DDB_G0268158"/>
    <property type="match status" value="1"/>
</dbReference>
<dbReference type="GO" id="GO:0005634">
    <property type="term" value="C:nucleus"/>
    <property type="evidence" value="ECO:0007669"/>
    <property type="project" value="UniProtKB-SubCell"/>
</dbReference>
<protein>
    <recommendedName>
        <fullName evidence="3">RFTS domain-containing protein</fullName>
    </recommendedName>
</protein>
<dbReference type="InterPro" id="IPR013083">
    <property type="entry name" value="Znf_RING/FYVE/PHD"/>
</dbReference>
<organism evidence="4 5">
    <name type="scientific">Ambrosia artemisiifolia</name>
    <name type="common">Common ragweed</name>
    <dbReference type="NCBI Taxonomy" id="4212"/>
    <lineage>
        <taxon>Eukaryota</taxon>
        <taxon>Viridiplantae</taxon>
        <taxon>Streptophyta</taxon>
        <taxon>Embryophyta</taxon>
        <taxon>Tracheophyta</taxon>
        <taxon>Spermatophyta</taxon>
        <taxon>Magnoliopsida</taxon>
        <taxon>eudicotyledons</taxon>
        <taxon>Gunneridae</taxon>
        <taxon>Pentapetalae</taxon>
        <taxon>asterids</taxon>
        <taxon>campanulids</taxon>
        <taxon>Asterales</taxon>
        <taxon>Asteraceae</taxon>
        <taxon>Asteroideae</taxon>
        <taxon>Heliantheae alliance</taxon>
        <taxon>Heliantheae</taxon>
        <taxon>Ambrosia</taxon>
    </lineage>
</organism>
<reference evidence="4" key="1">
    <citation type="submission" date="2022-06" db="EMBL/GenBank/DDBJ databases">
        <title>Uncovering the hologenomic basis of an extraordinary plant invasion.</title>
        <authorList>
            <person name="Bieker V.C."/>
            <person name="Martin M.D."/>
            <person name="Gilbert T."/>
            <person name="Hodgins K."/>
            <person name="Battlay P."/>
            <person name="Petersen B."/>
            <person name="Wilson J."/>
        </authorList>
    </citation>
    <scope>NUCLEOTIDE SEQUENCE</scope>
    <source>
        <strain evidence="4">AA19_3_7</strain>
        <tissue evidence="4">Leaf</tissue>
    </source>
</reference>
<evidence type="ECO:0000256" key="2">
    <source>
        <dbReference type="ARBA" id="ARBA00023242"/>
    </source>
</evidence>
<evidence type="ECO:0000259" key="3">
    <source>
        <dbReference type="Pfam" id="PF12047"/>
    </source>
</evidence>
<comment type="caution">
    <text evidence="4">The sequence shown here is derived from an EMBL/GenBank/DDBJ whole genome shotgun (WGS) entry which is preliminary data.</text>
</comment>
<proteinExistence type="predicted"/>
<dbReference type="Proteomes" id="UP001206925">
    <property type="component" value="Unassembled WGS sequence"/>
</dbReference>
<keyword evidence="2" id="KW-0539">Nucleus</keyword>
<dbReference type="PANTHER" id="PTHR46235:SF3">
    <property type="entry name" value="PHD FINGER-CONTAINING PROTEIN DDB_G0268158"/>
    <property type="match status" value="1"/>
</dbReference>
<dbReference type="Pfam" id="PF12047">
    <property type="entry name" value="DNMT1-RFD"/>
    <property type="match status" value="1"/>
</dbReference>
<feature type="domain" description="RFTS" evidence="3">
    <location>
        <begin position="13"/>
        <end position="137"/>
    </location>
</feature>
<dbReference type="AlphaFoldDB" id="A0AAD5CMH6"/>
<evidence type="ECO:0000256" key="1">
    <source>
        <dbReference type="ARBA" id="ARBA00004123"/>
    </source>
</evidence>